<feature type="compositionally biased region" description="Polar residues" evidence="1">
    <location>
        <begin position="24"/>
        <end position="37"/>
    </location>
</feature>
<organism evidence="3 4">
    <name type="scientific">Anopheles atroparvus</name>
    <name type="common">European mosquito</name>
    <dbReference type="NCBI Taxonomy" id="41427"/>
    <lineage>
        <taxon>Eukaryota</taxon>
        <taxon>Metazoa</taxon>
        <taxon>Ecdysozoa</taxon>
        <taxon>Arthropoda</taxon>
        <taxon>Hexapoda</taxon>
        <taxon>Insecta</taxon>
        <taxon>Pterygota</taxon>
        <taxon>Neoptera</taxon>
        <taxon>Endopterygota</taxon>
        <taxon>Diptera</taxon>
        <taxon>Nematocera</taxon>
        <taxon>Culicoidea</taxon>
        <taxon>Culicidae</taxon>
        <taxon>Anophelinae</taxon>
        <taxon>Anopheles</taxon>
    </lineage>
</organism>
<sequence>MSTQRIWTTDGSHHSDYGPDSEKSPSNNNIKNNQQHPANEPPDGNPYLIGIQSRFRRRYYHKSILLLLLLIILILTIAVIVIACLLHFPPNICHTPECLRSAAALKQSMDDTVNPCDDFYQYAC</sequence>
<keyword evidence="4" id="KW-1185">Reference proteome</keyword>
<feature type="compositionally biased region" description="Basic and acidic residues" evidence="1">
    <location>
        <begin position="11"/>
        <end position="23"/>
    </location>
</feature>
<feature type="region of interest" description="Disordered" evidence="1">
    <location>
        <begin position="1"/>
        <end position="45"/>
    </location>
</feature>
<dbReference type="PANTHER" id="PTHR11733:SF133">
    <property type="entry name" value="PHOSPHATE-REGULATING NEUTRAL ENDOPEPTIDASE PHEX"/>
    <property type="match status" value="1"/>
</dbReference>
<evidence type="ECO:0000256" key="1">
    <source>
        <dbReference type="SAM" id="MobiDB-lite"/>
    </source>
</evidence>
<dbReference type="GO" id="GO:0016485">
    <property type="term" value="P:protein processing"/>
    <property type="evidence" value="ECO:0007669"/>
    <property type="project" value="TreeGrafter"/>
</dbReference>
<evidence type="ECO:0008006" key="5">
    <source>
        <dbReference type="Google" id="ProtNLM"/>
    </source>
</evidence>
<keyword evidence="2" id="KW-0472">Membrane</keyword>
<dbReference type="SUPFAM" id="SSF55486">
    <property type="entry name" value="Metalloproteases ('zincins'), catalytic domain"/>
    <property type="match status" value="1"/>
</dbReference>
<dbReference type="PANTHER" id="PTHR11733">
    <property type="entry name" value="ZINC METALLOPROTEASE FAMILY M13 NEPRILYSIN-RELATED"/>
    <property type="match status" value="1"/>
</dbReference>
<dbReference type="Proteomes" id="UP000075880">
    <property type="component" value="Unassembled WGS sequence"/>
</dbReference>
<proteinExistence type="predicted"/>
<dbReference type="InterPro" id="IPR024079">
    <property type="entry name" value="MetalloPept_cat_dom_sf"/>
</dbReference>
<dbReference type="GO" id="GO:0005886">
    <property type="term" value="C:plasma membrane"/>
    <property type="evidence" value="ECO:0007669"/>
    <property type="project" value="TreeGrafter"/>
</dbReference>
<dbReference type="PROSITE" id="PS51885">
    <property type="entry name" value="NEPRILYSIN"/>
    <property type="match status" value="1"/>
</dbReference>
<reference evidence="3" key="1">
    <citation type="submission" date="2024-04" db="UniProtKB">
        <authorList>
            <consortium name="EnsemblMetazoa"/>
        </authorList>
    </citation>
    <scope>IDENTIFICATION</scope>
    <source>
        <strain evidence="3">EBRO</strain>
    </source>
</reference>
<dbReference type="GO" id="GO:0004222">
    <property type="term" value="F:metalloendopeptidase activity"/>
    <property type="evidence" value="ECO:0007669"/>
    <property type="project" value="InterPro"/>
</dbReference>
<name>A0AAG5CRX8_ANOAO</name>
<keyword evidence="2" id="KW-0812">Transmembrane</keyword>
<feature type="compositionally biased region" description="Polar residues" evidence="1">
    <location>
        <begin position="1"/>
        <end position="10"/>
    </location>
</feature>
<evidence type="ECO:0000256" key="2">
    <source>
        <dbReference type="SAM" id="Phobius"/>
    </source>
</evidence>
<feature type="transmembrane region" description="Helical" evidence="2">
    <location>
        <begin position="64"/>
        <end position="88"/>
    </location>
</feature>
<dbReference type="Gene3D" id="3.40.390.10">
    <property type="entry name" value="Collagenase (Catalytic Domain)"/>
    <property type="match status" value="1"/>
</dbReference>
<evidence type="ECO:0000313" key="4">
    <source>
        <dbReference type="Proteomes" id="UP000075880"/>
    </source>
</evidence>
<dbReference type="AlphaFoldDB" id="A0AAG5CRX8"/>
<protein>
    <recommendedName>
        <fullName evidence="5">Peptidase M13 N-terminal domain-containing protein</fullName>
    </recommendedName>
</protein>
<evidence type="ECO:0000313" key="3">
    <source>
        <dbReference type="EnsemblMetazoa" id="ENSAATROPP001586"/>
    </source>
</evidence>
<dbReference type="InterPro" id="IPR000718">
    <property type="entry name" value="Peptidase_M13"/>
</dbReference>
<accession>A0AAG5CRX8</accession>
<keyword evidence="2" id="KW-1133">Transmembrane helix</keyword>
<dbReference type="EnsemblMetazoa" id="ENSAATROPT001646">
    <property type="protein sequence ID" value="ENSAATROPP001586"/>
    <property type="gene ID" value="ENSAATROPG001300"/>
</dbReference>